<dbReference type="InterPro" id="IPR004113">
    <property type="entry name" value="FAD-bd_oxidored_4_C"/>
</dbReference>
<comment type="caution">
    <text evidence="13">The sequence shown here is derived from an EMBL/GenBank/DDBJ whole genome shotgun (WGS) entry which is preliminary data.</text>
</comment>
<evidence type="ECO:0000256" key="2">
    <source>
        <dbReference type="ARBA" id="ARBA00004173"/>
    </source>
</evidence>
<evidence type="ECO:0000256" key="10">
    <source>
        <dbReference type="ARBA" id="ARBA00051436"/>
    </source>
</evidence>
<reference evidence="13" key="1">
    <citation type="submission" date="2022-07" db="EMBL/GenBank/DDBJ databases">
        <title>Genome Sequence of Physisporinus lineatus.</title>
        <authorList>
            <person name="Buettner E."/>
        </authorList>
    </citation>
    <scope>NUCLEOTIDE SEQUENCE</scope>
    <source>
        <strain evidence="13">VT162</strain>
    </source>
</reference>
<dbReference type="Gene3D" id="3.30.70.2740">
    <property type="match status" value="1"/>
</dbReference>
<keyword evidence="7" id="KW-0560">Oxidoreductase</keyword>
<dbReference type="Pfam" id="PF01565">
    <property type="entry name" value="FAD_binding_4"/>
    <property type="match status" value="1"/>
</dbReference>
<evidence type="ECO:0000256" key="5">
    <source>
        <dbReference type="ARBA" id="ARBA00022827"/>
    </source>
</evidence>
<dbReference type="Pfam" id="PF02913">
    <property type="entry name" value="FAD-oxidase_C"/>
    <property type="match status" value="1"/>
</dbReference>
<keyword evidence="11" id="KW-0812">Transmembrane</keyword>
<evidence type="ECO:0000259" key="12">
    <source>
        <dbReference type="PROSITE" id="PS51387"/>
    </source>
</evidence>
<comment type="similarity">
    <text evidence="3">Belongs to the FAD-binding oxidoreductase/transferase type 4 family.</text>
</comment>
<dbReference type="SUPFAM" id="SSF56176">
    <property type="entry name" value="FAD-binding/transporter-associated domain-like"/>
    <property type="match status" value="1"/>
</dbReference>
<dbReference type="SUPFAM" id="SSF55103">
    <property type="entry name" value="FAD-linked oxidases, C-terminal domain"/>
    <property type="match status" value="1"/>
</dbReference>
<dbReference type="GO" id="GO:0005739">
    <property type="term" value="C:mitochondrion"/>
    <property type="evidence" value="ECO:0007669"/>
    <property type="project" value="UniProtKB-SubCell"/>
</dbReference>
<keyword evidence="5" id="KW-0274">FAD</keyword>
<comment type="cofactor">
    <cofactor evidence="1">
        <name>FAD</name>
        <dbReference type="ChEBI" id="CHEBI:57692"/>
    </cofactor>
</comment>
<evidence type="ECO:0000256" key="9">
    <source>
        <dbReference type="ARBA" id="ARBA00038897"/>
    </source>
</evidence>
<protein>
    <recommendedName>
        <fullName evidence="9">D-lactate dehydrogenase (cytochrome)</fullName>
        <ecNumber evidence="9">1.1.2.4</ecNumber>
    </recommendedName>
</protein>
<evidence type="ECO:0000256" key="3">
    <source>
        <dbReference type="ARBA" id="ARBA00008000"/>
    </source>
</evidence>
<dbReference type="EC" id="1.1.2.4" evidence="9"/>
<evidence type="ECO:0000256" key="11">
    <source>
        <dbReference type="SAM" id="Phobius"/>
    </source>
</evidence>
<keyword evidence="4" id="KW-0285">Flavoprotein</keyword>
<dbReference type="FunFam" id="1.10.45.10:FF:000001">
    <property type="entry name" value="D-lactate dehydrogenase mitochondrial"/>
    <property type="match status" value="1"/>
</dbReference>
<proteinExistence type="inferred from homology"/>
<keyword evidence="14" id="KW-1185">Reference proteome</keyword>
<dbReference type="InterPro" id="IPR016164">
    <property type="entry name" value="FAD-linked_Oxase-like_C"/>
</dbReference>
<keyword evidence="6" id="KW-0809">Transit peptide</keyword>
<dbReference type="FunFam" id="3.30.465.10:FF:000014">
    <property type="entry name" value="D-lactate dehydrogenase (Cytochrome), putative"/>
    <property type="match status" value="1"/>
</dbReference>
<evidence type="ECO:0000256" key="1">
    <source>
        <dbReference type="ARBA" id="ARBA00001974"/>
    </source>
</evidence>
<dbReference type="GO" id="GO:1903457">
    <property type="term" value="P:lactate catabolic process"/>
    <property type="evidence" value="ECO:0007669"/>
    <property type="project" value="TreeGrafter"/>
</dbReference>
<feature type="transmembrane region" description="Helical" evidence="11">
    <location>
        <begin position="52"/>
        <end position="69"/>
    </location>
</feature>
<dbReference type="GO" id="GO:0071949">
    <property type="term" value="F:FAD binding"/>
    <property type="evidence" value="ECO:0007669"/>
    <property type="project" value="InterPro"/>
</dbReference>
<comment type="catalytic activity">
    <reaction evidence="10">
        <text>(R)-lactate + 2 Fe(III)-[cytochrome c] = 2 Fe(II)-[cytochrome c] + pyruvate + 2 H(+)</text>
        <dbReference type="Rhea" id="RHEA:13521"/>
        <dbReference type="Rhea" id="RHEA-COMP:10350"/>
        <dbReference type="Rhea" id="RHEA-COMP:14399"/>
        <dbReference type="ChEBI" id="CHEBI:15361"/>
        <dbReference type="ChEBI" id="CHEBI:15378"/>
        <dbReference type="ChEBI" id="CHEBI:16004"/>
        <dbReference type="ChEBI" id="CHEBI:29033"/>
        <dbReference type="ChEBI" id="CHEBI:29034"/>
        <dbReference type="EC" id="1.1.2.4"/>
    </reaction>
</comment>
<dbReference type="GO" id="GO:0004458">
    <property type="term" value="F:D-lactate dehydrogenase (cytochrome) activity"/>
    <property type="evidence" value="ECO:0007669"/>
    <property type="project" value="UniProtKB-EC"/>
</dbReference>
<keyword evidence="11" id="KW-0472">Membrane</keyword>
<dbReference type="AlphaFoldDB" id="A0AAD5YA60"/>
<accession>A0AAD5YA60</accession>
<dbReference type="FunFam" id="3.30.70.2740:FF:000001">
    <property type="entry name" value="D-lactate dehydrogenase mitochondrial"/>
    <property type="match status" value="1"/>
</dbReference>
<dbReference type="Gene3D" id="3.30.465.10">
    <property type="match status" value="1"/>
</dbReference>
<evidence type="ECO:0000256" key="8">
    <source>
        <dbReference type="ARBA" id="ARBA00023128"/>
    </source>
</evidence>
<evidence type="ECO:0000313" key="13">
    <source>
        <dbReference type="EMBL" id="KAJ3477559.1"/>
    </source>
</evidence>
<gene>
    <name evidence="13" type="ORF">NLI96_g10380</name>
</gene>
<dbReference type="InterPro" id="IPR016169">
    <property type="entry name" value="FAD-bd_PCMH_sub2"/>
</dbReference>
<sequence>MFRSGNFIKRLAVNSIPVSRNSRSLGNAGQLRRTLGFRSFSEATSKPRTSNLAGYFVGAALVVAAGLLADNQGLISLRPTSAFSTSKSKQYASHEEVQMAISELRESFPEKGYVSTEPDALKTFGSSTNSYHPASPHSVVVQVRSTEDVVKVVNIARKYRIPIVAYSGATSLEGHYSGVETGSICLDMSAMDQILEIHENDGDLVCQSGARWEDINRVLKDKGIPLFFPLDPGPGATIGGMIGTGCSGTNAVRYGTARAEWFLNVTVVLANGKVIKTRRRARKSAVGFDSTKLFIGAEGTLGIVTEATLRLAPLVPTKVAMAQFPDVEHAVNAVQEILNAPDGAHIRTDSSIKQTAATVKGIFKKHGSERFEFAATQEQADEMWENRKYALMSTLSSGGDGTRVWTTDVCVPVSKLPELAYETKKDLVASGLQSTIVGHVGDGNFHALIKFHDDKELPKVSEAVHRLVHRALALDGTCTGEHGVGVGKKEYLIEELGENTVEFMHTIKEALDPLNIMNPGKLYPEGKHVGKDHK</sequence>
<evidence type="ECO:0000256" key="4">
    <source>
        <dbReference type="ARBA" id="ARBA00022630"/>
    </source>
</evidence>
<dbReference type="InterPro" id="IPR016166">
    <property type="entry name" value="FAD-bd_PCMH"/>
</dbReference>
<dbReference type="InterPro" id="IPR036318">
    <property type="entry name" value="FAD-bd_PCMH-like_sf"/>
</dbReference>
<dbReference type="Gene3D" id="1.10.45.10">
    <property type="entry name" value="Vanillyl-alcohol Oxidase, Chain A, domain 4"/>
    <property type="match status" value="1"/>
</dbReference>
<organism evidence="13 14">
    <name type="scientific">Meripilus lineatus</name>
    <dbReference type="NCBI Taxonomy" id="2056292"/>
    <lineage>
        <taxon>Eukaryota</taxon>
        <taxon>Fungi</taxon>
        <taxon>Dikarya</taxon>
        <taxon>Basidiomycota</taxon>
        <taxon>Agaricomycotina</taxon>
        <taxon>Agaricomycetes</taxon>
        <taxon>Polyporales</taxon>
        <taxon>Meripilaceae</taxon>
        <taxon>Meripilus</taxon>
    </lineage>
</organism>
<keyword evidence="8" id="KW-0496">Mitochondrion</keyword>
<evidence type="ECO:0000313" key="14">
    <source>
        <dbReference type="Proteomes" id="UP001212997"/>
    </source>
</evidence>
<dbReference type="PROSITE" id="PS51387">
    <property type="entry name" value="FAD_PCMH"/>
    <property type="match status" value="1"/>
</dbReference>
<dbReference type="GO" id="GO:0008720">
    <property type="term" value="F:D-lactate dehydrogenase (NAD+) activity"/>
    <property type="evidence" value="ECO:0007669"/>
    <property type="project" value="TreeGrafter"/>
</dbReference>
<dbReference type="Proteomes" id="UP001212997">
    <property type="component" value="Unassembled WGS sequence"/>
</dbReference>
<dbReference type="PANTHER" id="PTHR11748">
    <property type="entry name" value="D-LACTATE DEHYDROGENASE"/>
    <property type="match status" value="1"/>
</dbReference>
<keyword evidence="11" id="KW-1133">Transmembrane helix</keyword>
<comment type="subcellular location">
    <subcellularLocation>
        <location evidence="2">Mitochondrion</location>
    </subcellularLocation>
</comment>
<name>A0AAD5YA60_9APHY</name>
<evidence type="ECO:0000256" key="7">
    <source>
        <dbReference type="ARBA" id="ARBA00023002"/>
    </source>
</evidence>
<dbReference type="EMBL" id="JANAWD010000583">
    <property type="protein sequence ID" value="KAJ3477559.1"/>
    <property type="molecule type" value="Genomic_DNA"/>
</dbReference>
<evidence type="ECO:0000256" key="6">
    <source>
        <dbReference type="ARBA" id="ARBA00022946"/>
    </source>
</evidence>
<dbReference type="InterPro" id="IPR006094">
    <property type="entry name" value="Oxid_FAD_bind_N"/>
</dbReference>
<dbReference type="PANTHER" id="PTHR11748:SF111">
    <property type="entry name" value="D-LACTATE DEHYDROGENASE, MITOCHONDRIAL-RELATED"/>
    <property type="match status" value="1"/>
</dbReference>
<feature type="domain" description="FAD-binding PCMH-type" evidence="12">
    <location>
        <begin position="132"/>
        <end position="314"/>
    </location>
</feature>
<dbReference type="InterPro" id="IPR016171">
    <property type="entry name" value="Vanillyl_alc_oxidase_C-sub2"/>
</dbReference>